<feature type="compositionally biased region" description="Polar residues" evidence="4">
    <location>
        <begin position="182"/>
        <end position="193"/>
    </location>
</feature>
<proteinExistence type="predicted"/>
<feature type="region of interest" description="Disordered" evidence="4">
    <location>
        <begin position="160"/>
        <end position="233"/>
    </location>
</feature>
<dbReference type="SMART" id="SM00248">
    <property type="entry name" value="ANK"/>
    <property type="match status" value="4"/>
</dbReference>
<dbReference type="InterPro" id="IPR036770">
    <property type="entry name" value="Ankyrin_rpt-contain_sf"/>
</dbReference>
<feature type="repeat" description="ANK" evidence="3">
    <location>
        <begin position="448"/>
        <end position="481"/>
    </location>
</feature>
<protein>
    <recommendedName>
        <fullName evidence="6">BZIP domain-containing protein</fullName>
    </recommendedName>
</protein>
<dbReference type="InterPro" id="IPR002110">
    <property type="entry name" value="Ankyrin_rpt"/>
</dbReference>
<dbReference type="OrthoDB" id="5427833at2759"/>
<dbReference type="PANTHER" id="PTHR24198">
    <property type="entry name" value="ANKYRIN REPEAT AND PROTEIN KINASE DOMAIN-CONTAINING PROTEIN"/>
    <property type="match status" value="1"/>
</dbReference>
<feature type="compositionally biased region" description="Low complexity" evidence="4">
    <location>
        <begin position="160"/>
        <end position="181"/>
    </location>
</feature>
<evidence type="ECO:0000256" key="1">
    <source>
        <dbReference type="ARBA" id="ARBA00022737"/>
    </source>
</evidence>
<feature type="repeat" description="ANK" evidence="3">
    <location>
        <begin position="554"/>
        <end position="586"/>
    </location>
</feature>
<dbReference type="GeneID" id="31008684"/>
<dbReference type="InterPro" id="IPR004827">
    <property type="entry name" value="bZIP"/>
</dbReference>
<dbReference type="Pfam" id="PF12796">
    <property type="entry name" value="Ank_2"/>
    <property type="match status" value="1"/>
</dbReference>
<dbReference type="STRING" id="1441469.A0A225A7N3"/>
<dbReference type="Gene3D" id="1.25.40.20">
    <property type="entry name" value="Ankyrin repeat-containing domain"/>
    <property type="match status" value="1"/>
</dbReference>
<dbReference type="PROSITE" id="PS00036">
    <property type="entry name" value="BZIP_BASIC"/>
    <property type="match status" value="1"/>
</dbReference>
<dbReference type="RefSeq" id="XP_020115951.1">
    <property type="nucleotide sequence ID" value="XM_020263823.1"/>
</dbReference>
<evidence type="ECO:0000256" key="2">
    <source>
        <dbReference type="ARBA" id="ARBA00023043"/>
    </source>
</evidence>
<feature type="chain" id="PRO_5012985455" description="BZIP domain-containing protein" evidence="5">
    <location>
        <begin position="25"/>
        <end position="600"/>
    </location>
</feature>
<name>A0A225A7N3_TALAT</name>
<dbReference type="Proteomes" id="UP000214365">
    <property type="component" value="Unassembled WGS sequence"/>
</dbReference>
<keyword evidence="1" id="KW-0677">Repeat</keyword>
<evidence type="ECO:0000313" key="8">
    <source>
        <dbReference type="Proteomes" id="UP000214365"/>
    </source>
</evidence>
<evidence type="ECO:0000256" key="4">
    <source>
        <dbReference type="SAM" id="MobiDB-lite"/>
    </source>
</evidence>
<keyword evidence="2 3" id="KW-0040">ANK repeat</keyword>
<dbReference type="Pfam" id="PF00023">
    <property type="entry name" value="Ank"/>
    <property type="match status" value="1"/>
</dbReference>
<dbReference type="PROSITE" id="PS50088">
    <property type="entry name" value="ANK_REPEAT"/>
    <property type="match status" value="3"/>
</dbReference>
<dbReference type="PANTHER" id="PTHR24198:SF165">
    <property type="entry name" value="ANKYRIN REPEAT-CONTAINING PROTEIN-RELATED"/>
    <property type="match status" value="1"/>
</dbReference>
<feature type="repeat" description="ANK" evidence="3">
    <location>
        <begin position="482"/>
        <end position="514"/>
    </location>
</feature>
<evidence type="ECO:0000256" key="3">
    <source>
        <dbReference type="PROSITE-ProRule" id="PRU00023"/>
    </source>
</evidence>
<feature type="domain" description="BZIP" evidence="6">
    <location>
        <begin position="281"/>
        <end position="296"/>
    </location>
</feature>
<organism evidence="7 8">
    <name type="scientific">Talaromyces atroroseus</name>
    <dbReference type="NCBI Taxonomy" id="1441469"/>
    <lineage>
        <taxon>Eukaryota</taxon>
        <taxon>Fungi</taxon>
        <taxon>Dikarya</taxon>
        <taxon>Ascomycota</taxon>
        <taxon>Pezizomycotina</taxon>
        <taxon>Eurotiomycetes</taxon>
        <taxon>Eurotiomycetidae</taxon>
        <taxon>Eurotiales</taxon>
        <taxon>Trichocomaceae</taxon>
        <taxon>Talaromyces</taxon>
        <taxon>Talaromyces sect. Trachyspermi</taxon>
    </lineage>
</organism>
<dbReference type="EMBL" id="LFMY01000017">
    <property type="protein sequence ID" value="OKL55830.1"/>
    <property type="molecule type" value="Genomic_DNA"/>
</dbReference>
<gene>
    <name evidence="7" type="ORF">UA08_08928</name>
</gene>
<dbReference type="SUPFAM" id="SSF48403">
    <property type="entry name" value="Ankyrin repeat"/>
    <property type="match status" value="1"/>
</dbReference>
<feature type="compositionally biased region" description="Low complexity" evidence="4">
    <location>
        <begin position="194"/>
        <end position="229"/>
    </location>
</feature>
<feature type="signal peptide" evidence="5">
    <location>
        <begin position="1"/>
        <end position="24"/>
    </location>
</feature>
<accession>A0A225A7N3</accession>
<comment type="caution">
    <text evidence="7">The sequence shown here is derived from an EMBL/GenBank/DDBJ whole genome shotgun (WGS) entry which is preliminary data.</text>
</comment>
<sequence length="600" mass="63723">MIVPRNISSSLLLSLLLVVDYAASSITLSQFEEIQGFSSSCESVWQEAIPGCTKKDFANDDDNNNDNNTCSRSCLAGVNIINAEVLVACSDARVDSSTLLGQFLSGYGVFALCGGGETGGSETMGSSTATASMIVESSSGPESIATGFISSIYSSTGETTTTSAMQSSTSTQSAQPSSLSMTAASVTSTSDPNLTSTSSGLSTSSASSTTMTATTTATTSGTSSASSSSDPEAKGFGGVGNAFDILGGEGGAAQLEGVSLGVPVTQYIWAMEANADDLVERRRLQNRLAQRKFREKKRRGTENRLVNNTEQSSAVARGEINISTSPPLEDPINHFAETIFGSHTTDQLLCQETQDITFSSQNIPALQSHLAPPTLEEVTTWDLGLWNALSSTGNVNISQPDGGPVQTQIQHTPSQPRSSDPDIPPSTQPDPNDKSMSRLISTANNEKGWISSLHIAAQTGHEQIVRVLLLSGNIDVNQQDSDDRTPLIHAVMENHESVVCLLLEHGAQIGILDCDGRSGIHWAILRRNLTILQLLLKHRSENEQALDIDAYDITGWTPLHMAIIRSFEPAVLLLIQLGADITAKAHKCPFQEKRAGRGLQ</sequence>
<evidence type="ECO:0000256" key="5">
    <source>
        <dbReference type="SAM" id="SignalP"/>
    </source>
</evidence>
<dbReference type="GO" id="GO:0003700">
    <property type="term" value="F:DNA-binding transcription factor activity"/>
    <property type="evidence" value="ECO:0007669"/>
    <property type="project" value="InterPro"/>
</dbReference>
<keyword evidence="5" id="KW-0732">Signal</keyword>
<dbReference type="AlphaFoldDB" id="A0A225A7N3"/>
<reference evidence="7 8" key="1">
    <citation type="submission" date="2015-06" db="EMBL/GenBank/DDBJ databases">
        <title>Talaromyces atroroseus IBT 11181 draft genome.</title>
        <authorList>
            <person name="Rasmussen K.B."/>
            <person name="Rasmussen S."/>
            <person name="Petersen B."/>
            <person name="Sicheritz-Ponten T."/>
            <person name="Mortensen U.H."/>
            <person name="Thrane U."/>
        </authorList>
    </citation>
    <scope>NUCLEOTIDE SEQUENCE [LARGE SCALE GENOMIC DNA]</scope>
    <source>
        <strain evidence="7 8">IBT 11181</strain>
    </source>
</reference>
<dbReference type="CDD" id="cd14688">
    <property type="entry name" value="bZIP_YAP"/>
    <property type="match status" value="1"/>
</dbReference>
<feature type="region of interest" description="Disordered" evidence="4">
    <location>
        <begin position="394"/>
        <end position="437"/>
    </location>
</feature>
<keyword evidence="8" id="KW-1185">Reference proteome</keyword>
<evidence type="ECO:0000313" key="7">
    <source>
        <dbReference type="EMBL" id="OKL55830.1"/>
    </source>
</evidence>
<dbReference type="PROSITE" id="PS50297">
    <property type="entry name" value="ANK_REP_REGION"/>
    <property type="match status" value="2"/>
</dbReference>
<evidence type="ECO:0000259" key="6">
    <source>
        <dbReference type="PROSITE" id="PS00036"/>
    </source>
</evidence>
<feature type="compositionally biased region" description="Polar residues" evidence="4">
    <location>
        <begin position="394"/>
        <end position="418"/>
    </location>
</feature>